<dbReference type="Pfam" id="PF04389">
    <property type="entry name" value="Peptidase_M28"/>
    <property type="match status" value="1"/>
</dbReference>
<protein>
    <submittedName>
        <fullName evidence="5">Alkaline phosphatase isozyme conversion aminopeptidase</fullName>
    </submittedName>
</protein>
<keyword evidence="1" id="KW-0808">Transferase</keyword>
<dbReference type="EMBL" id="CP036273">
    <property type="protein sequence ID" value="QDU22598.1"/>
    <property type="molecule type" value="Genomic_DNA"/>
</dbReference>
<feature type="signal peptide" evidence="3">
    <location>
        <begin position="1"/>
        <end position="26"/>
    </location>
</feature>
<dbReference type="KEGG" id="uli:ETAA1_45810"/>
<dbReference type="AlphaFoldDB" id="A0A517XYQ9"/>
<dbReference type="PROSITE" id="PS51257">
    <property type="entry name" value="PROKAR_LIPOPROTEIN"/>
    <property type="match status" value="1"/>
</dbReference>
<name>A0A517XYQ9_9BACT</name>
<dbReference type="GO" id="GO:0016603">
    <property type="term" value="F:glutaminyl-peptide cyclotransferase activity"/>
    <property type="evidence" value="ECO:0007669"/>
    <property type="project" value="TreeGrafter"/>
</dbReference>
<keyword evidence="6" id="KW-1185">Reference proteome</keyword>
<evidence type="ECO:0000313" key="5">
    <source>
        <dbReference type="EMBL" id="QDU22598.1"/>
    </source>
</evidence>
<feature type="domain" description="Peptidase M28" evidence="4">
    <location>
        <begin position="114"/>
        <end position="328"/>
    </location>
</feature>
<sequence precursor="true">MNRPTGAVLAGLVAAAGLAAGCSAGAQSPTKKSGFAEDAVPKAIPAVEFPFDQTRAVGYVKQLCDIGPRVSGTDGMAKQIELVEKHFKAHGATVTRQEFKARQASKREPTNFTNLIVSWHPEKAKRVLFCAHYDTRPIADQEPDRASWNRPFVSANDGAGGLALFMELAHHMKGVKSEVGIDFVLFDGEEYVFEPRQFGGSDRYFFGSDHFADEYQRTRDTRKHAYAGGVLLDLATAKGAVLRVEGNSWALAPDLVKQVWAVAGAVNAKSFRAEPGHEVQDDHLALNRVGIPCVDVIDFDYPHWHKLTDTPDKISGEQMAEVAKVLVSWAGIVR</sequence>
<proteinExistence type="predicted"/>
<keyword evidence="2" id="KW-0012">Acyltransferase</keyword>
<evidence type="ECO:0000256" key="2">
    <source>
        <dbReference type="ARBA" id="ARBA00023315"/>
    </source>
</evidence>
<evidence type="ECO:0000313" key="6">
    <source>
        <dbReference type="Proteomes" id="UP000319576"/>
    </source>
</evidence>
<dbReference type="InterPro" id="IPR040234">
    <property type="entry name" value="QC/QCL"/>
</dbReference>
<dbReference type="GO" id="GO:0008270">
    <property type="term" value="F:zinc ion binding"/>
    <property type="evidence" value="ECO:0007669"/>
    <property type="project" value="TreeGrafter"/>
</dbReference>
<organism evidence="5 6">
    <name type="scientific">Urbifossiella limnaea</name>
    <dbReference type="NCBI Taxonomy" id="2528023"/>
    <lineage>
        <taxon>Bacteria</taxon>
        <taxon>Pseudomonadati</taxon>
        <taxon>Planctomycetota</taxon>
        <taxon>Planctomycetia</taxon>
        <taxon>Gemmatales</taxon>
        <taxon>Gemmataceae</taxon>
        <taxon>Urbifossiella</taxon>
    </lineage>
</organism>
<gene>
    <name evidence="5" type="ORF">ETAA1_45810</name>
</gene>
<dbReference type="PANTHER" id="PTHR12283">
    <property type="entry name" value="GLUTAMINYL-PEPTIDE CYCLOTRANSFERASE"/>
    <property type="match status" value="1"/>
</dbReference>
<reference evidence="5 6" key="1">
    <citation type="submission" date="2019-02" db="EMBL/GenBank/DDBJ databases">
        <title>Deep-cultivation of Planctomycetes and their phenomic and genomic characterization uncovers novel biology.</title>
        <authorList>
            <person name="Wiegand S."/>
            <person name="Jogler M."/>
            <person name="Boedeker C."/>
            <person name="Pinto D."/>
            <person name="Vollmers J."/>
            <person name="Rivas-Marin E."/>
            <person name="Kohn T."/>
            <person name="Peeters S.H."/>
            <person name="Heuer A."/>
            <person name="Rast P."/>
            <person name="Oberbeckmann S."/>
            <person name="Bunk B."/>
            <person name="Jeske O."/>
            <person name="Meyerdierks A."/>
            <person name="Storesund J.E."/>
            <person name="Kallscheuer N."/>
            <person name="Luecker S."/>
            <person name="Lage O.M."/>
            <person name="Pohl T."/>
            <person name="Merkel B.J."/>
            <person name="Hornburger P."/>
            <person name="Mueller R.-W."/>
            <person name="Bruemmer F."/>
            <person name="Labrenz M."/>
            <person name="Spormann A.M."/>
            <person name="Op den Camp H."/>
            <person name="Overmann J."/>
            <person name="Amann R."/>
            <person name="Jetten M.S.M."/>
            <person name="Mascher T."/>
            <person name="Medema M.H."/>
            <person name="Devos D.P."/>
            <person name="Kaster A.-K."/>
            <person name="Ovreas L."/>
            <person name="Rohde M."/>
            <person name="Galperin M.Y."/>
            <person name="Jogler C."/>
        </authorList>
    </citation>
    <scope>NUCLEOTIDE SEQUENCE [LARGE SCALE GENOMIC DNA]</scope>
    <source>
        <strain evidence="5 6">ETA_A1</strain>
    </source>
</reference>
<evidence type="ECO:0000256" key="3">
    <source>
        <dbReference type="SAM" id="SignalP"/>
    </source>
</evidence>
<dbReference type="RefSeq" id="WP_238389277.1">
    <property type="nucleotide sequence ID" value="NZ_CP036273.1"/>
</dbReference>
<dbReference type="Gene3D" id="3.40.630.10">
    <property type="entry name" value="Zn peptidases"/>
    <property type="match status" value="1"/>
</dbReference>
<accession>A0A517XYQ9</accession>
<feature type="chain" id="PRO_5022133118" evidence="3">
    <location>
        <begin position="27"/>
        <end position="334"/>
    </location>
</feature>
<keyword evidence="5" id="KW-0031">Aminopeptidase</keyword>
<keyword evidence="5" id="KW-0378">Hydrolase</keyword>
<evidence type="ECO:0000256" key="1">
    <source>
        <dbReference type="ARBA" id="ARBA00022679"/>
    </source>
</evidence>
<dbReference type="SUPFAM" id="SSF53187">
    <property type="entry name" value="Zn-dependent exopeptidases"/>
    <property type="match status" value="1"/>
</dbReference>
<dbReference type="GO" id="GO:0004177">
    <property type="term" value="F:aminopeptidase activity"/>
    <property type="evidence" value="ECO:0007669"/>
    <property type="project" value="UniProtKB-KW"/>
</dbReference>
<evidence type="ECO:0000259" key="4">
    <source>
        <dbReference type="Pfam" id="PF04389"/>
    </source>
</evidence>
<keyword evidence="3" id="KW-0732">Signal</keyword>
<dbReference type="Proteomes" id="UP000319576">
    <property type="component" value="Chromosome"/>
</dbReference>
<keyword evidence="5" id="KW-0645">Protease</keyword>
<dbReference type="PANTHER" id="PTHR12283:SF6">
    <property type="entry name" value="GLUTAMINYL-PEPTIDE CYCLOTRANSFERASE-RELATED"/>
    <property type="match status" value="1"/>
</dbReference>
<dbReference type="InterPro" id="IPR007484">
    <property type="entry name" value="Peptidase_M28"/>
</dbReference>